<dbReference type="PANTHER" id="PTHR10589">
    <property type="entry name" value="UBIQUITIN CARBOXYL-TERMINAL HYDROLASE"/>
    <property type="match status" value="1"/>
</dbReference>
<dbReference type="PANTHER" id="PTHR10589:SF17">
    <property type="entry name" value="UBIQUITIN CARBOXYL-TERMINAL HYDROLASE"/>
    <property type="match status" value="1"/>
</dbReference>
<proteinExistence type="inferred from homology"/>
<dbReference type="SUPFAM" id="SSF54001">
    <property type="entry name" value="Cysteine proteinases"/>
    <property type="match status" value="1"/>
</dbReference>
<organism evidence="10 11">
    <name type="scientific">Blattamonas nauphoetae</name>
    <dbReference type="NCBI Taxonomy" id="2049346"/>
    <lineage>
        <taxon>Eukaryota</taxon>
        <taxon>Metamonada</taxon>
        <taxon>Preaxostyla</taxon>
        <taxon>Oxymonadida</taxon>
        <taxon>Blattamonas</taxon>
    </lineage>
</organism>
<evidence type="ECO:0000256" key="2">
    <source>
        <dbReference type="ARBA" id="ARBA00009326"/>
    </source>
</evidence>
<comment type="similarity">
    <text evidence="2 7 8">Belongs to the peptidase C12 family.</text>
</comment>
<keyword evidence="5 7" id="KW-0378">Hydrolase</keyword>
<dbReference type="Proteomes" id="UP001281761">
    <property type="component" value="Unassembled WGS sequence"/>
</dbReference>
<dbReference type="Gene3D" id="3.40.532.10">
    <property type="entry name" value="Peptidase C12, ubiquitin carboxyl-terminal hydrolase"/>
    <property type="match status" value="1"/>
</dbReference>
<keyword evidence="6 7" id="KW-0788">Thiol protease</keyword>
<dbReference type="InterPro" id="IPR038765">
    <property type="entry name" value="Papain-like_cys_pep_sf"/>
</dbReference>
<dbReference type="Pfam" id="PF01088">
    <property type="entry name" value="Peptidase_C12"/>
    <property type="match status" value="1"/>
</dbReference>
<dbReference type="InterPro" id="IPR001578">
    <property type="entry name" value="Peptidase_C12_UCH"/>
</dbReference>
<feature type="active site" description="Proton donor" evidence="7">
    <location>
        <position position="107"/>
    </location>
</feature>
<evidence type="ECO:0000313" key="10">
    <source>
        <dbReference type="EMBL" id="KAK2957711.1"/>
    </source>
</evidence>
<dbReference type="InterPro" id="IPR036959">
    <property type="entry name" value="Peptidase_C12_UCH_sf"/>
</dbReference>
<dbReference type="EMBL" id="JARBJD010000044">
    <property type="protein sequence ID" value="KAK2957711.1"/>
    <property type="molecule type" value="Genomic_DNA"/>
</dbReference>
<sequence>MLCFPCSKASIAPTQPDTPEVISHPLFFAKQTVGNACGTFALVHALSNLPLLVKEESFMSSFIAENRHQPPLQRGYNVTQSETLKMLHDQFCSEGAQSSIDTGVEHHYSTFLIHNNHLFELDGRKPGPIDFGDCSENQLFERAILEMNTRNKTLREDQFFSVISLKSSESLL</sequence>
<feature type="site" description="Transition state stabilizer" evidence="7">
    <location>
        <position position="31"/>
    </location>
</feature>
<evidence type="ECO:0000256" key="5">
    <source>
        <dbReference type="ARBA" id="ARBA00022801"/>
    </source>
</evidence>
<evidence type="ECO:0000256" key="4">
    <source>
        <dbReference type="ARBA" id="ARBA00022786"/>
    </source>
</evidence>
<name>A0ABQ9Y1V6_9EUKA</name>
<evidence type="ECO:0000259" key="9">
    <source>
        <dbReference type="PROSITE" id="PS52048"/>
    </source>
</evidence>
<dbReference type="EC" id="3.4.19.12" evidence="8"/>
<comment type="caution">
    <text evidence="10">The sequence shown here is derived from an EMBL/GenBank/DDBJ whole genome shotgun (WGS) entry which is preliminary data.</text>
</comment>
<evidence type="ECO:0000256" key="6">
    <source>
        <dbReference type="ARBA" id="ARBA00022807"/>
    </source>
</evidence>
<comment type="catalytic activity">
    <reaction evidence="1 7 8">
        <text>Thiol-dependent hydrolysis of ester, thioester, amide, peptide and isopeptide bonds formed by the C-terminal Gly of ubiquitin (a 76-residue protein attached to proteins as an intracellular targeting signal).</text>
        <dbReference type="EC" id="3.4.19.12"/>
    </reaction>
</comment>
<evidence type="ECO:0000256" key="7">
    <source>
        <dbReference type="PROSITE-ProRule" id="PRU01393"/>
    </source>
</evidence>
<keyword evidence="3 7" id="KW-0645">Protease</keyword>
<dbReference type="PRINTS" id="PR00707">
    <property type="entry name" value="UBCTHYDRLASE"/>
</dbReference>
<reference evidence="10 11" key="1">
    <citation type="journal article" date="2022" name="bioRxiv">
        <title>Genomics of Preaxostyla Flagellates Illuminates Evolutionary Transitions and the Path Towards Mitochondrial Loss.</title>
        <authorList>
            <person name="Novak L.V.F."/>
            <person name="Treitli S.C."/>
            <person name="Pyrih J."/>
            <person name="Halakuc P."/>
            <person name="Pipaliya S.V."/>
            <person name="Vacek V."/>
            <person name="Brzon O."/>
            <person name="Soukal P."/>
            <person name="Eme L."/>
            <person name="Dacks J.B."/>
            <person name="Karnkowska A."/>
            <person name="Elias M."/>
            <person name="Hampl V."/>
        </authorList>
    </citation>
    <scope>NUCLEOTIDE SEQUENCE [LARGE SCALE GENOMIC DNA]</scope>
    <source>
        <strain evidence="10">NAU3</strain>
        <tissue evidence="10">Gut</tissue>
    </source>
</reference>
<feature type="active site" description="Nucleophile" evidence="7">
    <location>
        <position position="37"/>
    </location>
</feature>
<keyword evidence="11" id="KW-1185">Reference proteome</keyword>
<gene>
    <name evidence="10" type="ORF">BLNAU_7366</name>
</gene>
<accession>A0ABQ9Y1V6</accession>
<evidence type="ECO:0000256" key="8">
    <source>
        <dbReference type="RuleBase" id="RU361215"/>
    </source>
</evidence>
<dbReference type="InterPro" id="IPR057254">
    <property type="entry name" value="UCH_AS"/>
</dbReference>
<protein>
    <recommendedName>
        <fullName evidence="8">Ubiquitin carboxyl-terminal hydrolase</fullName>
        <ecNumber evidence="8">3.4.19.12</ecNumber>
    </recommendedName>
</protein>
<keyword evidence="4 7" id="KW-0833">Ubl conjugation pathway</keyword>
<evidence type="ECO:0000313" key="11">
    <source>
        <dbReference type="Proteomes" id="UP001281761"/>
    </source>
</evidence>
<dbReference type="PROSITE" id="PS00140">
    <property type="entry name" value="UCH_1"/>
    <property type="match status" value="1"/>
</dbReference>
<evidence type="ECO:0000256" key="1">
    <source>
        <dbReference type="ARBA" id="ARBA00000707"/>
    </source>
</evidence>
<feature type="site" description="Important for enzyme activity" evidence="7">
    <location>
        <position position="122"/>
    </location>
</feature>
<evidence type="ECO:0000256" key="3">
    <source>
        <dbReference type="ARBA" id="ARBA00022670"/>
    </source>
</evidence>
<dbReference type="PROSITE" id="PS52048">
    <property type="entry name" value="UCH_DOMAIN"/>
    <property type="match status" value="1"/>
</dbReference>
<feature type="domain" description="UCH catalytic" evidence="9">
    <location>
        <begin position="1"/>
        <end position="167"/>
    </location>
</feature>